<organism evidence="2 3">
    <name type="scientific">Acrobeloides nanus</name>
    <dbReference type="NCBI Taxonomy" id="290746"/>
    <lineage>
        <taxon>Eukaryota</taxon>
        <taxon>Metazoa</taxon>
        <taxon>Ecdysozoa</taxon>
        <taxon>Nematoda</taxon>
        <taxon>Chromadorea</taxon>
        <taxon>Rhabditida</taxon>
        <taxon>Tylenchina</taxon>
        <taxon>Cephalobomorpha</taxon>
        <taxon>Cephaloboidea</taxon>
        <taxon>Cephalobidae</taxon>
        <taxon>Acrobeloides</taxon>
    </lineage>
</organism>
<keyword evidence="1" id="KW-0472">Membrane</keyword>
<keyword evidence="2" id="KW-1185">Reference proteome</keyword>
<feature type="transmembrane region" description="Helical" evidence="1">
    <location>
        <begin position="45"/>
        <end position="62"/>
    </location>
</feature>
<evidence type="ECO:0000256" key="1">
    <source>
        <dbReference type="SAM" id="Phobius"/>
    </source>
</evidence>
<accession>A0A914DIM7</accession>
<dbReference type="Proteomes" id="UP000887540">
    <property type="component" value="Unplaced"/>
</dbReference>
<keyword evidence="1" id="KW-1133">Transmembrane helix</keyword>
<proteinExistence type="predicted"/>
<sequence>MEEKYQTIPSLYYVCALILATRTSSPFMGEAEEERREGRKNENPSGYLLVLACLLIITSRFGDFGLLDDALLDSCFVSVC</sequence>
<dbReference type="WBParaSite" id="ACRNAN_scaffold2718.g32970.t1">
    <property type="protein sequence ID" value="ACRNAN_scaffold2718.g32970.t1"/>
    <property type="gene ID" value="ACRNAN_scaffold2718.g32970"/>
</dbReference>
<evidence type="ECO:0000313" key="3">
    <source>
        <dbReference type="WBParaSite" id="ACRNAN_scaffold2718.g32970.t1"/>
    </source>
</evidence>
<reference evidence="3" key="1">
    <citation type="submission" date="2022-11" db="UniProtKB">
        <authorList>
            <consortium name="WormBaseParasite"/>
        </authorList>
    </citation>
    <scope>IDENTIFICATION</scope>
</reference>
<dbReference type="AlphaFoldDB" id="A0A914DIM7"/>
<evidence type="ECO:0000313" key="2">
    <source>
        <dbReference type="Proteomes" id="UP000887540"/>
    </source>
</evidence>
<protein>
    <submittedName>
        <fullName evidence="3">Uncharacterized protein</fullName>
    </submittedName>
</protein>
<keyword evidence="1" id="KW-0812">Transmembrane</keyword>
<name>A0A914DIM7_9BILA</name>